<gene>
    <name evidence="1" type="ORF">C1C97_011160</name>
</gene>
<sequence>MATGLVHFVLRSTDFTVKSRTGSGFSFCPETVIPAGSPNFFCTFPRSDNFEDDDGSSAVVELVVTPADVGAVMLLLAAVHPTRQAVIAGTRAR</sequence>
<keyword evidence="2" id="KW-1185">Reference proteome</keyword>
<accession>A0A495A2K2</accession>
<comment type="caution">
    <text evidence="1">The sequence shown here is derived from an EMBL/GenBank/DDBJ whole genome shotgun (WGS) entry which is preliminary data.</text>
</comment>
<evidence type="ECO:0000313" key="2">
    <source>
        <dbReference type="Proteomes" id="UP000249516"/>
    </source>
</evidence>
<organism evidence="1 2">
    <name type="scientific">Kocuria tytonis</name>
    <dbReference type="NCBI Taxonomy" id="2054280"/>
    <lineage>
        <taxon>Bacteria</taxon>
        <taxon>Bacillati</taxon>
        <taxon>Actinomycetota</taxon>
        <taxon>Actinomycetes</taxon>
        <taxon>Micrococcales</taxon>
        <taxon>Micrococcaceae</taxon>
        <taxon>Kocuria</taxon>
    </lineage>
</organism>
<evidence type="ECO:0000313" key="1">
    <source>
        <dbReference type="EMBL" id="RKQ33752.1"/>
    </source>
</evidence>
<name>A0A495A2K2_9MICC</name>
<dbReference type="AlphaFoldDB" id="A0A495A2K2"/>
<dbReference type="Proteomes" id="UP000249516">
    <property type="component" value="Unassembled WGS sequence"/>
</dbReference>
<protein>
    <submittedName>
        <fullName evidence="1">Uncharacterized protein</fullName>
    </submittedName>
</protein>
<reference evidence="1 2" key="1">
    <citation type="submission" date="2018-10" db="EMBL/GenBank/DDBJ databases">
        <title>Kocuria tytouropygialis sp. nov., isolated from the uropygial gland of an American barn owl (Tyto furcata).</title>
        <authorList>
            <person name="Braun M.S."/>
            <person name="Wang E."/>
            <person name="Zimmermann S."/>
            <person name="Wagner H."/>
            <person name="Wink M."/>
        </authorList>
    </citation>
    <scope>NUCLEOTIDE SEQUENCE [LARGE SCALE GENOMIC DNA]</scope>
    <source>
        <strain evidence="1 2">442</strain>
    </source>
</reference>
<proteinExistence type="predicted"/>
<dbReference type="EMBL" id="PNJG02000004">
    <property type="protein sequence ID" value="RKQ33752.1"/>
    <property type="molecule type" value="Genomic_DNA"/>
</dbReference>